<dbReference type="PANTHER" id="PTHR47690:SF1">
    <property type="entry name" value="GLUCOKINASE"/>
    <property type="match status" value="1"/>
</dbReference>
<dbReference type="Gene3D" id="3.30.420.40">
    <property type="match status" value="1"/>
</dbReference>
<gene>
    <name evidence="4" type="ORF">EYR15_08565</name>
</gene>
<dbReference type="EMBL" id="SIUB01000003">
    <property type="protein sequence ID" value="TBN53837.1"/>
    <property type="molecule type" value="Genomic_DNA"/>
</dbReference>
<dbReference type="SUPFAM" id="SSF53067">
    <property type="entry name" value="Actin-like ATPase domain"/>
    <property type="match status" value="1"/>
</dbReference>
<protein>
    <submittedName>
        <fullName evidence="4">Glucokinase</fullName>
    </submittedName>
</protein>
<proteinExistence type="inferred from homology"/>
<evidence type="ECO:0000313" key="5">
    <source>
        <dbReference type="Proteomes" id="UP000291613"/>
    </source>
</evidence>
<dbReference type="GO" id="GO:0005829">
    <property type="term" value="C:cytosol"/>
    <property type="evidence" value="ECO:0007669"/>
    <property type="project" value="TreeGrafter"/>
</dbReference>
<dbReference type="CDD" id="cd24008">
    <property type="entry name" value="ASKHA_NBD_GLK"/>
    <property type="match status" value="1"/>
</dbReference>
<comment type="similarity">
    <text evidence="3">Belongs to the bacterial glucokinase family.</text>
</comment>
<keyword evidence="1" id="KW-0808">Transferase</keyword>
<dbReference type="RefSeq" id="WP_131003019.1">
    <property type="nucleotide sequence ID" value="NZ_JBHSZR010000003.1"/>
</dbReference>
<evidence type="ECO:0000256" key="3">
    <source>
        <dbReference type="RuleBase" id="RU004046"/>
    </source>
</evidence>
<evidence type="ECO:0000313" key="4">
    <source>
        <dbReference type="EMBL" id="TBN53837.1"/>
    </source>
</evidence>
<dbReference type="GO" id="GO:0005524">
    <property type="term" value="F:ATP binding"/>
    <property type="evidence" value="ECO:0007669"/>
    <property type="project" value="InterPro"/>
</dbReference>
<dbReference type="GO" id="GO:0004340">
    <property type="term" value="F:glucokinase activity"/>
    <property type="evidence" value="ECO:0007669"/>
    <property type="project" value="InterPro"/>
</dbReference>
<organism evidence="4 5">
    <name type="scientific">Hansschlegelia quercus</name>
    <dbReference type="NCBI Taxonomy" id="2528245"/>
    <lineage>
        <taxon>Bacteria</taxon>
        <taxon>Pseudomonadati</taxon>
        <taxon>Pseudomonadota</taxon>
        <taxon>Alphaproteobacteria</taxon>
        <taxon>Hyphomicrobiales</taxon>
        <taxon>Methylopilaceae</taxon>
        <taxon>Hansschlegelia</taxon>
    </lineage>
</organism>
<dbReference type="Gene3D" id="3.40.367.20">
    <property type="match status" value="1"/>
</dbReference>
<dbReference type="GO" id="GO:0005536">
    <property type="term" value="F:D-glucose binding"/>
    <property type="evidence" value="ECO:0007669"/>
    <property type="project" value="InterPro"/>
</dbReference>
<accession>A0A4Q9GQA0</accession>
<sequence>MTLLVGDIGGTNSRFGLAGGDDHRPYDMEIERGDDHATFEDAVAAYLEKRDARPDRAVFAIAGPVAGRAARLTNRGAWSFDADALEKRFGLQRVDLVNDFVAQAASLPYLDASELAAIGDAQPTDATKAALGPGTGLGVAGLMRDGERWIPIPSEGGHIELAATNEREAAIVAIVRRSIDRVSAETLNSGIGMPRLHAALAELDGRAVDHTETPKIVAAAQAGEPAAVETATLFLTMFARFAGDMALVFGARGGVYVCGGVVPRLKALIDPAAFRAAFEAKSPHEAMMREIATILVSSDVSGLIGCAATARNGP</sequence>
<dbReference type="Proteomes" id="UP000291613">
    <property type="component" value="Unassembled WGS sequence"/>
</dbReference>
<keyword evidence="2 4" id="KW-0418">Kinase</keyword>
<name>A0A4Q9GQA0_9HYPH</name>
<comment type="caution">
    <text evidence="4">The sequence shown here is derived from an EMBL/GenBank/DDBJ whole genome shotgun (WGS) entry which is preliminary data.</text>
</comment>
<evidence type="ECO:0000256" key="2">
    <source>
        <dbReference type="ARBA" id="ARBA00022777"/>
    </source>
</evidence>
<dbReference type="AlphaFoldDB" id="A0A4Q9GQA0"/>
<reference evidence="4 5" key="1">
    <citation type="submission" date="2019-02" db="EMBL/GenBank/DDBJ databases">
        <title>Hansschlegelia quercus sp. nov., a novel methylotrophic bacterium from buds of oak (Quercus robur L.).</title>
        <authorList>
            <person name="Agafonova N.V."/>
            <person name="Kaparullina E.N."/>
            <person name="Grouzdev D.S."/>
            <person name="Doronina N.V."/>
        </authorList>
    </citation>
    <scope>NUCLEOTIDE SEQUENCE [LARGE SCALE GENOMIC DNA]</scope>
    <source>
        <strain evidence="4 5">Dub</strain>
    </source>
</reference>
<dbReference type="OrthoDB" id="9800595at2"/>
<keyword evidence="5" id="KW-1185">Reference proteome</keyword>
<evidence type="ECO:0000256" key="1">
    <source>
        <dbReference type="ARBA" id="ARBA00022679"/>
    </source>
</evidence>
<dbReference type="GO" id="GO:0006096">
    <property type="term" value="P:glycolytic process"/>
    <property type="evidence" value="ECO:0007669"/>
    <property type="project" value="InterPro"/>
</dbReference>
<dbReference type="InterPro" id="IPR043129">
    <property type="entry name" value="ATPase_NBD"/>
</dbReference>
<dbReference type="InterPro" id="IPR003836">
    <property type="entry name" value="Glucokinase"/>
</dbReference>
<dbReference type="Pfam" id="PF02685">
    <property type="entry name" value="Glucokinase"/>
    <property type="match status" value="1"/>
</dbReference>
<dbReference type="InterPro" id="IPR050201">
    <property type="entry name" value="Bacterial_glucokinase"/>
</dbReference>
<dbReference type="PANTHER" id="PTHR47690">
    <property type="entry name" value="GLUCOKINASE"/>
    <property type="match status" value="1"/>
</dbReference>